<accession>A0A926FCT6</accession>
<dbReference type="EMBL" id="JACRTE010000010">
    <property type="protein sequence ID" value="MBC8596882.1"/>
    <property type="molecule type" value="Genomic_DNA"/>
</dbReference>
<name>A0A926FCT6_9FIRM</name>
<dbReference type="InterPro" id="IPR019062">
    <property type="entry name" value="Restrct_endonuc_II_HpaII"/>
</dbReference>
<comment type="caution">
    <text evidence="1">The sequence shown here is derived from an EMBL/GenBank/DDBJ whole genome shotgun (WGS) entry which is preliminary data.</text>
</comment>
<dbReference type="Proteomes" id="UP000647416">
    <property type="component" value="Unassembled WGS sequence"/>
</dbReference>
<gene>
    <name evidence="1" type="ORF">H8706_08375</name>
</gene>
<dbReference type="Pfam" id="PF09561">
    <property type="entry name" value="RE_HpaII"/>
    <property type="match status" value="1"/>
</dbReference>
<sequence>MANKGEWSEPYASIKILGDGKLYIADENGNRNPGEWMTILELIRHETRERIVSYKYQENNIDIDIFVNGMLILSVPAVEFLHMAEQLAHEIQSGRGSSFNVSNTITDFLHRIEMQHIKAASVNKSDAFFTIRDPRAGIVREHIGFSIKSEFGENPTLFNTAKASGFIYEVSNMDDMLMNQINSMVDAKGHAAVLDRCDELIRNGCELIFAGLPIAYRARCKAFEENLDLIDPRLVNVLEKLLWNHFFEHETQVNLSPLMERIIVENPCNITRPEVKYPHMIKSFIYAAYCGMTASTLWDGKAQVNGGFIKVNADGEVLAHYALESDAFKSYLYNNCYLEFPATDEGHGFYANVYKEDDKYYFRLNFQIRYR</sequence>
<keyword evidence="1" id="KW-0378">Hydrolase</keyword>
<dbReference type="GO" id="GO:0004519">
    <property type="term" value="F:endonuclease activity"/>
    <property type="evidence" value="ECO:0007669"/>
    <property type="project" value="UniProtKB-KW"/>
</dbReference>
<keyword evidence="1" id="KW-0255">Endonuclease</keyword>
<organism evidence="1 2">
    <name type="scientific">Qingrenia yutianensis</name>
    <dbReference type="NCBI Taxonomy" id="2763676"/>
    <lineage>
        <taxon>Bacteria</taxon>
        <taxon>Bacillati</taxon>
        <taxon>Bacillota</taxon>
        <taxon>Clostridia</taxon>
        <taxon>Eubacteriales</taxon>
        <taxon>Oscillospiraceae</taxon>
        <taxon>Qingrenia</taxon>
    </lineage>
</organism>
<reference evidence="1" key="1">
    <citation type="submission" date="2020-08" db="EMBL/GenBank/DDBJ databases">
        <title>Genome public.</title>
        <authorList>
            <person name="Liu C."/>
            <person name="Sun Q."/>
        </authorList>
    </citation>
    <scope>NUCLEOTIDE SEQUENCE</scope>
    <source>
        <strain evidence="1">NSJ-50</strain>
    </source>
</reference>
<proteinExistence type="predicted"/>
<keyword evidence="1" id="KW-0540">Nuclease</keyword>
<evidence type="ECO:0000313" key="2">
    <source>
        <dbReference type="Proteomes" id="UP000647416"/>
    </source>
</evidence>
<dbReference type="RefSeq" id="WP_262432259.1">
    <property type="nucleotide sequence ID" value="NZ_JACRTE010000010.1"/>
</dbReference>
<protein>
    <submittedName>
        <fullName evidence="1">HpaII family restriction endonuclease</fullName>
    </submittedName>
</protein>
<keyword evidence="2" id="KW-1185">Reference proteome</keyword>
<dbReference type="AlphaFoldDB" id="A0A926FCT6"/>
<evidence type="ECO:0000313" key="1">
    <source>
        <dbReference type="EMBL" id="MBC8596882.1"/>
    </source>
</evidence>